<dbReference type="PANTHER" id="PTHR44329">
    <property type="entry name" value="SERINE/THREONINE-PROTEIN KINASE TNNI3K-RELATED"/>
    <property type="match status" value="1"/>
</dbReference>
<dbReference type="InterPro" id="IPR011009">
    <property type="entry name" value="Kinase-like_dom_sf"/>
</dbReference>
<dbReference type="InterPro" id="IPR051681">
    <property type="entry name" value="Ser/Thr_Kinases-Pseudokinases"/>
</dbReference>
<dbReference type="GO" id="GO:0005524">
    <property type="term" value="F:ATP binding"/>
    <property type="evidence" value="ECO:0007669"/>
    <property type="project" value="InterPro"/>
</dbReference>
<dbReference type="InterPro" id="IPR000719">
    <property type="entry name" value="Prot_kinase_dom"/>
</dbReference>
<evidence type="ECO:0000313" key="4">
    <source>
        <dbReference type="EMBL" id="GIL99707.1"/>
    </source>
</evidence>
<feature type="region of interest" description="Disordered" evidence="1">
    <location>
        <begin position="285"/>
        <end position="306"/>
    </location>
</feature>
<gene>
    <name evidence="3" type="ORF">Vretifemale_3474</name>
    <name evidence="4" type="ORF">Vretimale_4851</name>
</gene>
<comment type="caution">
    <text evidence="4">The sequence shown here is derived from an EMBL/GenBank/DDBJ whole genome shotgun (WGS) entry which is preliminary data.</text>
</comment>
<feature type="region of interest" description="Disordered" evidence="1">
    <location>
        <begin position="1510"/>
        <end position="1546"/>
    </location>
</feature>
<dbReference type="SMART" id="SM00220">
    <property type="entry name" value="S_TKc"/>
    <property type="match status" value="1"/>
</dbReference>
<feature type="region of interest" description="Disordered" evidence="1">
    <location>
        <begin position="1797"/>
        <end position="1833"/>
    </location>
</feature>
<feature type="region of interest" description="Disordered" evidence="1">
    <location>
        <begin position="1419"/>
        <end position="1451"/>
    </location>
</feature>
<dbReference type="PROSITE" id="PS50011">
    <property type="entry name" value="PROTEIN_KINASE_DOM"/>
    <property type="match status" value="1"/>
</dbReference>
<dbReference type="InterPro" id="IPR008271">
    <property type="entry name" value="Ser/Thr_kinase_AS"/>
</dbReference>
<feature type="compositionally biased region" description="Polar residues" evidence="1">
    <location>
        <begin position="852"/>
        <end position="866"/>
    </location>
</feature>
<evidence type="ECO:0000259" key="2">
    <source>
        <dbReference type="PROSITE" id="PS50011"/>
    </source>
</evidence>
<dbReference type="Proteomes" id="UP000722791">
    <property type="component" value="Unassembled WGS sequence"/>
</dbReference>
<accession>A0A8J4G2T3</accession>
<feature type="region of interest" description="Disordered" evidence="1">
    <location>
        <begin position="1567"/>
        <end position="1619"/>
    </location>
</feature>
<sequence length="1992" mass="202024">MEATPCQPIVSGNSSSQLSAVARASGLSITRYPAAHYGLLLSGSGTGSVSALGVGGGLPGASSIDQGIPKEALLNLSRFAGSTDRDDDLSTVGSLNSTTQHPLPLLGSKTSGLIVEEGGVGFTELMKGAAARNTGAAALSRSVMAADASGAKADAAVAGAELYLPSPPGAGGNPFDLSSIGDSGPGAFSALLGLGPSGWPPAVGVPILGCYRVALVDATSELQLAEDVSLAGRSPGLADGWVVGPNRASAASSLFLPGVQMSPMPRCRASWGRIRSCGVRGGITSLNQVPEEEPSAPRGSTDQLRKGGPPLSLVYSHIHSCHLGLGTQEEQEIRTQTRSAANCDIGANLPRPFCNLLAAAADAEVHAESRPHVCAVCGFAVVAGPKELCEGCKLSAVHLEAVLSTVYGIDEGDRWSPGDVSDAVGKQEVASGVGPECSGCVVGQIADRSGGGIGGTGEEVREDAGLTERPQLLSAAVLIQNGAAAAAAAAAGADSQQHVELRPPAAPTQDLRPSAAGPNAGDESPGGPDRDKLTVDPSAASSTGFALPAITMYGTTTEFDPRRVQAPSSGSDLVAEWAKGDQTTMVLRIPPGDGAADDADDANAVSPDGGGAAANIVDSRWTSGSSRRLMPDLCHCHSLRIRVHSDLQGSSGQLPHGSTKFQLDGERRSSYGATHGTTSIHPSSVSLGMMDTEPGRARLGRAASQMMSALTPEPGSPSDSLFASPVTRLASGCETPYTPYVCTQHPLQAMQVDPSEVVLGKLIGRGCAGRVYKGTFRGEVVAVKVITHCEAAAANGRNPAPLTEEQVKSLEKEAALAYVLKHPNIVATYAAFTRVSSPGPSTQPHSPAARASSLQPSGAATQTQFQGPLERSIAASRVTPYSSPTVGLPQGMPPPPLELNAAAVAAQPTRWYPSFPSCRGPLLLTGTSGAGGGGGSAPSPVTNGLSRCIWRMPSFSIRMWAGPGGSSGGEAVVNTPAGDGSVVAGSAAAAALDRSPRVVSGSAPTALSSSALLRPGGESGRSSSLCGALRSGPCRWEVYIVMELCPCGSLRAALDAKMLHNKKGVPHLHEVLPLAWEIACALHYLHANNVVHGDLKAANVMLAEAPSPPHSNLDHAASAARSGSGITSTGCPSLGLQQPSYRPTYTAKVADFSHSYQVELALRRLREGERNNGVDSAADGASELASPSHAAPELFEEGARHTFKSDIYALGVVLWELYSGRKPYDKYTVGEVLASKRTVPTADVLVIPDSWIPEYGKVCEQCWLPPAERPSLHAIVTTLILLCRTKLPHVQLSYPVAIDSDPDSAAAALDLTMSYDALGMPTGHLPGMVIDTAEVRPVAAGALTVGHPLRRGESDMAAAGVARGCGSNAASAANTSTCHRTMSCGVLQDNENDVVLERFRHGILVTNDNDLAATAAPTSASVLAPESAETNPYASPGDVSMSPLSSRAGTAEGALGSRPVYVPLPLMPFCPQQAVSGSGTAPSMCGLAMLRPEEDLAACSRYCEDPPRCSSQGSAAGPPASAGSAIPNGGGGGDGSGAGAGARACRRTAASSQDSLLSRLEPLPETESCHLRLPPEHTQGCIRTGGPGSAAGDPPPAPLDRPCSPIPSHPSAAANTSAIVTGSSRKESTIASLVPLEASPCVPPNAGPFASISAGGAPPQHRSCIGSPPVDIATAVRVSSTPANNASVATAADGVVGIPSVAVSGCTSYVVAPEESADAQQTLETATRPRSHGRILSVVFLDGPYSGAYGRFSSSACITEAGNGSAAVQAEHASGCFTAPRRTAAAVNAGTGAELRLGPVHGRGSSGASPWGAGRLRSGSLGPQGLQAGTGAGAKSFRSSTHSVVHGAISASSLPDGPFPGIGNNVAAAAATRVSVAASGGGGGLRSSFMPCSLHTISHTALCTSVERTSGLPPGLELPTIASCNDVSSIYGGAPGARSPAATLSGFFGISKLGRQHSRNFTTRELEAVWTSIPRFSDAPPSPLVDSYGGAP</sequence>
<evidence type="ECO:0000256" key="1">
    <source>
        <dbReference type="SAM" id="MobiDB-lite"/>
    </source>
</evidence>
<evidence type="ECO:0000313" key="3">
    <source>
        <dbReference type="EMBL" id="GIL73247.1"/>
    </source>
</evidence>
<dbReference type="PANTHER" id="PTHR44329:SF289">
    <property type="entry name" value="SERINE_THREONINE-PROTEIN KINASE VIK"/>
    <property type="match status" value="1"/>
</dbReference>
<keyword evidence="6" id="KW-1185">Reference proteome</keyword>
<dbReference type="Gene3D" id="3.30.200.20">
    <property type="entry name" value="Phosphorylase Kinase, domain 1"/>
    <property type="match status" value="1"/>
</dbReference>
<dbReference type="GO" id="GO:0004674">
    <property type="term" value="F:protein serine/threonine kinase activity"/>
    <property type="evidence" value="ECO:0007669"/>
    <property type="project" value="TreeGrafter"/>
</dbReference>
<feature type="compositionally biased region" description="Low complexity" evidence="1">
    <location>
        <begin position="1510"/>
        <end position="1527"/>
    </location>
</feature>
<dbReference type="SUPFAM" id="SSF56112">
    <property type="entry name" value="Protein kinase-like (PK-like)"/>
    <property type="match status" value="1"/>
</dbReference>
<dbReference type="EMBL" id="BNCP01000004">
    <property type="protein sequence ID" value="GIL73247.1"/>
    <property type="molecule type" value="Genomic_DNA"/>
</dbReference>
<feature type="compositionally biased region" description="Polar residues" evidence="1">
    <location>
        <begin position="836"/>
        <end position="845"/>
    </location>
</feature>
<dbReference type="OrthoDB" id="552238at2759"/>
<dbReference type="PROSITE" id="PS00108">
    <property type="entry name" value="PROTEIN_KINASE_ST"/>
    <property type="match status" value="1"/>
</dbReference>
<dbReference type="Pfam" id="PF07714">
    <property type="entry name" value="PK_Tyr_Ser-Thr"/>
    <property type="match status" value="1"/>
</dbReference>
<dbReference type="Proteomes" id="UP000747110">
    <property type="component" value="Unassembled WGS sequence"/>
</dbReference>
<reference evidence="4" key="1">
    <citation type="journal article" date="2021" name="Proc. Natl. Acad. Sci. U.S.A.">
        <title>Three genomes in the algal genus Volvox reveal the fate of a haploid sex-determining region after a transition to homothallism.</title>
        <authorList>
            <person name="Yamamoto K."/>
            <person name="Hamaji T."/>
            <person name="Kawai-Toyooka H."/>
            <person name="Matsuzaki R."/>
            <person name="Takahashi F."/>
            <person name="Nishimura Y."/>
            <person name="Kawachi M."/>
            <person name="Noguchi H."/>
            <person name="Minakuchi Y."/>
            <person name="Umen J.G."/>
            <person name="Toyoda A."/>
            <person name="Nozaki H."/>
        </authorList>
    </citation>
    <scope>NUCLEOTIDE SEQUENCE</scope>
    <source>
        <strain evidence="4">NIES-3785</strain>
        <strain evidence="3">NIES-3786</strain>
    </source>
</reference>
<protein>
    <recommendedName>
        <fullName evidence="2">Protein kinase domain-containing protein</fullName>
    </recommendedName>
</protein>
<feature type="compositionally biased region" description="Pro residues" evidence="1">
    <location>
        <begin position="1593"/>
        <end position="1608"/>
    </location>
</feature>
<feature type="region of interest" description="Disordered" evidence="1">
    <location>
        <begin position="1171"/>
        <end position="1190"/>
    </location>
</feature>
<proteinExistence type="predicted"/>
<dbReference type="InterPro" id="IPR001245">
    <property type="entry name" value="Ser-Thr/Tyr_kinase_cat_dom"/>
</dbReference>
<evidence type="ECO:0000313" key="6">
    <source>
        <dbReference type="Proteomes" id="UP000747110"/>
    </source>
</evidence>
<feature type="region of interest" description="Disordered" evidence="1">
    <location>
        <begin position="836"/>
        <end position="866"/>
    </location>
</feature>
<feature type="region of interest" description="Disordered" evidence="1">
    <location>
        <begin position="494"/>
        <end position="540"/>
    </location>
</feature>
<name>A0A8J4G2T3_9CHLO</name>
<organism evidence="4 5">
    <name type="scientific">Volvox reticuliferus</name>
    <dbReference type="NCBI Taxonomy" id="1737510"/>
    <lineage>
        <taxon>Eukaryota</taxon>
        <taxon>Viridiplantae</taxon>
        <taxon>Chlorophyta</taxon>
        <taxon>core chlorophytes</taxon>
        <taxon>Chlorophyceae</taxon>
        <taxon>CS clade</taxon>
        <taxon>Chlamydomonadales</taxon>
        <taxon>Volvocaceae</taxon>
        <taxon>Volvox</taxon>
    </lineage>
</organism>
<evidence type="ECO:0000313" key="5">
    <source>
        <dbReference type="Proteomes" id="UP000722791"/>
    </source>
</evidence>
<feature type="compositionally biased region" description="Gly residues" evidence="1">
    <location>
        <begin position="1528"/>
        <end position="1540"/>
    </location>
</feature>
<feature type="domain" description="Protein kinase" evidence="2">
    <location>
        <begin position="757"/>
        <end position="1282"/>
    </location>
</feature>
<dbReference type="EMBL" id="BNCQ01000006">
    <property type="protein sequence ID" value="GIL99707.1"/>
    <property type="molecule type" value="Genomic_DNA"/>
</dbReference>
<dbReference type="Gene3D" id="1.10.510.10">
    <property type="entry name" value="Transferase(Phosphotransferase) domain 1"/>
    <property type="match status" value="1"/>
</dbReference>